<reference evidence="1" key="1">
    <citation type="submission" date="2022-10" db="EMBL/GenBank/DDBJ databases">
        <title>Complete Genome of Trichothecium roseum strain YXFP-22015, a Plant Pathogen Isolated from Citrus.</title>
        <authorList>
            <person name="Wang Y."/>
            <person name="Zhu L."/>
        </authorList>
    </citation>
    <scope>NUCLEOTIDE SEQUENCE</scope>
    <source>
        <strain evidence="1">YXFP-22015</strain>
    </source>
</reference>
<dbReference type="Proteomes" id="UP001163324">
    <property type="component" value="Chromosome 8"/>
</dbReference>
<sequence>MFTVSRGDWRKPIYTQESREDFYAALRKPLERAHEDDRIAADTAAANDRADKTTENLTADLASTGHLTAKHVLHGAMRSEKKMTAGALRTAWSWGLGYVLRERMADWRVGLPLGTIAVELTSSYEWFEVLRQEMLEHEVAADEIVEKELQKQQDEKACRGAREARADARRAMVEYYNGRVHQRVQGLGNDPLVQYEGDGLATLTAGGSWVGCYELSTLAYPELTARYQRIHPLDKVAAMANAVASLPRDQREGTKNALIPVYNGSAARLERDMAGLCAYIGEDAGGPELAMVGHQIGVTNIHSRYSMFAVFLAALRLGGVSLTDANPLRSLWAERAVRCAEKITTVPEGCKLTSQADRKPLIEEAVDRLWVSVVRASAAGTDEALADAQRSLHRFVDEEAQGTCWGEKDPAVLWGVCAAMFWTMMAVEGMAGWLLAGDDFKALYVRTEGYEEEWLREIYGSRA</sequence>
<proteinExistence type="predicted"/>
<keyword evidence="2" id="KW-1185">Reference proteome</keyword>
<comment type="caution">
    <text evidence="1">The sequence shown here is derived from an EMBL/GenBank/DDBJ whole genome shotgun (WGS) entry which is preliminary data.</text>
</comment>
<protein>
    <submittedName>
        <fullName evidence="1">Uncharacterized protein</fullName>
    </submittedName>
</protein>
<evidence type="ECO:0000313" key="2">
    <source>
        <dbReference type="Proteomes" id="UP001163324"/>
    </source>
</evidence>
<evidence type="ECO:0000313" key="1">
    <source>
        <dbReference type="EMBL" id="KAI9897298.1"/>
    </source>
</evidence>
<name>A0ACC0UT82_9HYPO</name>
<dbReference type="EMBL" id="CM047947">
    <property type="protein sequence ID" value="KAI9897298.1"/>
    <property type="molecule type" value="Genomic_DNA"/>
</dbReference>
<accession>A0ACC0UT82</accession>
<organism evidence="1 2">
    <name type="scientific">Trichothecium roseum</name>
    <dbReference type="NCBI Taxonomy" id="47278"/>
    <lineage>
        <taxon>Eukaryota</taxon>
        <taxon>Fungi</taxon>
        <taxon>Dikarya</taxon>
        <taxon>Ascomycota</taxon>
        <taxon>Pezizomycotina</taxon>
        <taxon>Sordariomycetes</taxon>
        <taxon>Hypocreomycetidae</taxon>
        <taxon>Hypocreales</taxon>
        <taxon>Hypocreales incertae sedis</taxon>
        <taxon>Trichothecium</taxon>
    </lineage>
</organism>
<gene>
    <name evidence="1" type="ORF">N3K66_008320</name>
</gene>